<comment type="subunit">
    <text evidence="2">Monomer.</text>
</comment>
<evidence type="ECO:0000256" key="7">
    <source>
        <dbReference type="ARBA" id="ARBA00023157"/>
    </source>
</evidence>
<evidence type="ECO:0000259" key="14">
    <source>
        <dbReference type="PROSITE" id="PS51352"/>
    </source>
</evidence>
<keyword evidence="8" id="KW-0676">Redox-active center</keyword>
<dbReference type="PROSITE" id="PS51352">
    <property type="entry name" value="THIOREDOXIN_2"/>
    <property type="match status" value="1"/>
</dbReference>
<dbReference type="InterPro" id="IPR036249">
    <property type="entry name" value="Thioredoxin-like_sf"/>
</dbReference>
<evidence type="ECO:0000256" key="3">
    <source>
        <dbReference type="ARBA" id="ARBA00013017"/>
    </source>
</evidence>
<dbReference type="PANTHER" id="PTHR42801">
    <property type="entry name" value="THIOREDOXIN-DEPENDENT PEROXIDE REDUCTASE"/>
    <property type="match status" value="1"/>
</dbReference>
<dbReference type="Proteomes" id="UP000066624">
    <property type="component" value="Chromosome"/>
</dbReference>
<evidence type="ECO:0000256" key="9">
    <source>
        <dbReference type="ARBA" id="ARBA00032824"/>
    </source>
</evidence>
<dbReference type="GO" id="GO:0034599">
    <property type="term" value="P:cellular response to oxidative stress"/>
    <property type="evidence" value="ECO:0007669"/>
    <property type="project" value="TreeGrafter"/>
</dbReference>
<dbReference type="Pfam" id="PF00578">
    <property type="entry name" value="AhpC-TSA"/>
    <property type="match status" value="1"/>
</dbReference>
<feature type="active site" description="Cysteine sulfenic acid (-SOH) intermediate; for peroxidase activity" evidence="13">
    <location>
        <position position="45"/>
    </location>
</feature>
<name>A0A0K0XWT0_9GAMM</name>
<dbReference type="EMBL" id="CP012154">
    <property type="protein sequence ID" value="AKS42159.1"/>
    <property type="molecule type" value="Genomic_DNA"/>
</dbReference>
<dbReference type="PATRIC" id="fig|1579979.3.peg.1834"/>
<dbReference type="PANTHER" id="PTHR42801:SF4">
    <property type="entry name" value="AHPC_TSA FAMILY PROTEIN"/>
    <property type="match status" value="1"/>
</dbReference>
<dbReference type="GO" id="GO:0005737">
    <property type="term" value="C:cytoplasm"/>
    <property type="evidence" value="ECO:0007669"/>
    <property type="project" value="TreeGrafter"/>
</dbReference>
<comment type="function">
    <text evidence="1">Thiol-specific peroxidase that catalyzes the reduction of hydrogen peroxide and organic hydroperoxides to water and alcohols, respectively. Plays a role in cell protection against oxidative stress by detoxifying peroxides and as sensor of hydrogen peroxide-mediated signaling events.</text>
</comment>
<dbReference type="SUPFAM" id="SSF52833">
    <property type="entry name" value="Thioredoxin-like"/>
    <property type="match status" value="1"/>
</dbReference>
<evidence type="ECO:0000256" key="11">
    <source>
        <dbReference type="ARBA" id="ARBA00042639"/>
    </source>
</evidence>
<comment type="catalytic activity">
    <reaction evidence="12">
        <text>a hydroperoxide + [thioredoxin]-dithiol = an alcohol + [thioredoxin]-disulfide + H2O</text>
        <dbReference type="Rhea" id="RHEA:62620"/>
        <dbReference type="Rhea" id="RHEA-COMP:10698"/>
        <dbReference type="Rhea" id="RHEA-COMP:10700"/>
        <dbReference type="ChEBI" id="CHEBI:15377"/>
        <dbReference type="ChEBI" id="CHEBI:29950"/>
        <dbReference type="ChEBI" id="CHEBI:30879"/>
        <dbReference type="ChEBI" id="CHEBI:35924"/>
        <dbReference type="ChEBI" id="CHEBI:50058"/>
        <dbReference type="EC" id="1.11.1.24"/>
    </reaction>
</comment>
<dbReference type="KEGG" id="wma:WM2015_1792"/>
<keyword evidence="16" id="KW-1185">Reference proteome</keyword>
<dbReference type="AlphaFoldDB" id="A0A0K0XWT0"/>
<evidence type="ECO:0000256" key="4">
    <source>
        <dbReference type="ARBA" id="ARBA00022559"/>
    </source>
</evidence>
<dbReference type="GO" id="GO:0008379">
    <property type="term" value="F:thioredoxin peroxidase activity"/>
    <property type="evidence" value="ECO:0007669"/>
    <property type="project" value="TreeGrafter"/>
</dbReference>
<feature type="domain" description="Thioredoxin" evidence="14">
    <location>
        <begin position="3"/>
        <end position="149"/>
    </location>
</feature>
<evidence type="ECO:0000256" key="1">
    <source>
        <dbReference type="ARBA" id="ARBA00003330"/>
    </source>
</evidence>
<evidence type="ECO:0000256" key="2">
    <source>
        <dbReference type="ARBA" id="ARBA00011245"/>
    </source>
</evidence>
<dbReference type="EC" id="1.11.1.24" evidence="3"/>
<evidence type="ECO:0000256" key="6">
    <source>
        <dbReference type="ARBA" id="ARBA00023002"/>
    </source>
</evidence>
<sequence length="149" mass="16871">MTAQLNEKAPDFSLLDADGNVFRLQEMSGQRLLLVFYPGDDTPVCTRQLCDYRDGIEVFAELGVTVVGISPDDAESHQRFRARHDLPFVLLSDSDLSVAERYGCKALIGMKRGVFLLDEAQIIRYRHVEAVALFRRRREELVEAIRALG</sequence>
<evidence type="ECO:0000256" key="5">
    <source>
        <dbReference type="ARBA" id="ARBA00022862"/>
    </source>
</evidence>
<comment type="similarity">
    <text evidence="10">Belongs to the peroxiredoxin family. BCP/PrxQ subfamily.</text>
</comment>
<keyword evidence="6" id="KW-0560">Oxidoreductase</keyword>
<evidence type="ECO:0000313" key="16">
    <source>
        <dbReference type="Proteomes" id="UP000066624"/>
    </source>
</evidence>
<dbReference type="InterPro" id="IPR000866">
    <property type="entry name" value="AhpC/TSA"/>
</dbReference>
<dbReference type="STRING" id="1579979.WM2015_1792"/>
<evidence type="ECO:0000256" key="10">
    <source>
        <dbReference type="ARBA" id="ARBA00038489"/>
    </source>
</evidence>
<evidence type="ECO:0000313" key="15">
    <source>
        <dbReference type="EMBL" id="AKS42159.1"/>
    </source>
</evidence>
<proteinExistence type="inferred from homology"/>
<protein>
    <recommendedName>
        <fullName evidence="3">thioredoxin-dependent peroxiredoxin</fullName>
        <ecNumber evidence="3">1.11.1.24</ecNumber>
    </recommendedName>
    <alternativeName>
        <fullName evidence="9">Thioredoxin peroxidase</fullName>
    </alternativeName>
    <alternativeName>
        <fullName evidence="11">Thioredoxin-dependent peroxiredoxin Bcp</fullName>
    </alternativeName>
</protein>
<gene>
    <name evidence="15" type="ORF">WM2015_1792</name>
</gene>
<dbReference type="InterPro" id="IPR013766">
    <property type="entry name" value="Thioredoxin_domain"/>
</dbReference>
<reference evidence="15 16" key="1">
    <citation type="submission" date="2015-07" db="EMBL/GenBank/DDBJ databases">
        <authorList>
            <person name="Noorani M."/>
        </authorList>
    </citation>
    <scope>NUCLEOTIDE SEQUENCE [LARGE SCALE GENOMIC DNA]</scope>
    <source>
        <strain evidence="15 16">KCTC 42284</strain>
    </source>
</reference>
<dbReference type="InterPro" id="IPR024706">
    <property type="entry name" value="Peroxiredoxin_AhpC-typ"/>
</dbReference>
<dbReference type="InterPro" id="IPR050924">
    <property type="entry name" value="Peroxiredoxin_BCP/PrxQ"/>
</dbReference>
<evidence type="ECO:0000256" key="13">
    <source>
        <dbReference type="PIRSR" id="PIRSR000239-1"/>
    </source>
</evidence>
<keyword evidence="7" id="KW-1015">Disulfide bond</keyword>
<evidence type="ECO:0000256" key="8">
    <source>
        <dbReference type="ARBA" id="ARBA00023284"/>
    </source>
</evidence>
<dbReference type="PIRSF" id="PIRSF000239">
    <property type="entry name" value="AHPC"/>
    <property type="match status" value="1"/>
</dbReference>
<evidence type="ECO:0000256" key="12">
    <source>
        <dbReference type="ARBA" id="ARBA00049091"/>
    </source>
</evidence>
<organism evidence="15 16">
    <name type="scientific">Wenzhouxiangella marina</name>
    <dbReference type="NCBI Taxonomy" id="1579979"/>
    <lineage>
        <taxon>Bacteria</taxon>
        <taxon>Pseudomonadati</taxon>
        <taxon>Pseudomonadota</taxon>
        <taxon>Gammaproteobacteria</taxon>
        <taxon>Chromatiales</taxon>
        <taxon>Wenzhouxiangellaceae</taxon>
        <taxon>Wenzhouxiangella</taxon>
    </lineage>
</organism>
<keyword evidence="5" id="KW-0049">Antioxidant</keyword>
<accession>A0A0K0XWT0</accession>
<keyword evidence="4" id="KW-0575">Peroxidase</keyword>
<dbReference type="Gene3D" id="3.40.30.10">
    <property type="entry name" value="Glutaredoxin"/>
    <property type="match status" value="1"/>
</dbReference>
<dbReference type="CDD" id="cd03017">
    <property type="entry name" value="PRX_BCP"/>
    <property type="match status" value="1"/>
</dbReference>
<dbReference type="GO" id="GO:0045454">
    <property type="term" value="P:cell redox homeostasis"/>
    <property type="evidence" value="ECO:0007669"/>
    <property type="project" value="TreeGrafter"/>
</dbReference>